<feature type="transmembrane region" description="Helical" evidence="6">
    <location>
        <begin position="305"/>
        <end position="330"/>
    </location>
</feature>
<dbReference type="GO" id="GO:0008360">
    <property type="term" value="P:regulation of cell shape"/>
    <property type="evidence" value="ECO:0007669"/>
    <property type="project" value="UniProtKB-KW"/>
</dbReference>
<name>A0A6V8SNH4_9CLOT</name>
<feature type="transmembrane region" description="Helical" evidence="6">
    <location>
        <begin position="15"/>
        <end position="35"/>
    </location>
</feature>
<evidence type="ECO:0000256" key="1">
    <source>
        <dbReference type="ARBA" id="ARBA00004141"/>
    </source>
</evidence>
<feature type="transmembrane region" description="Helical" evidence="6">
    <location>
        <begin position="72"/>
        <end position="88"/>
    </location>
</feature>
<dbReference type="GO" id="GO:0015648">
    <property type="term" value="F:lipid-linked peptidoglycan transporter activity"/>
    <property type="evidence" value="ECO:0007669"/>
    <property type="project" value="TreeGrafter"/>
</dbReference>
<dbReference type="GO" id="GO:0032153">
    <property type="term" value="C:cell division site"/>
    <property type="evidence" value="ECO:0007669"/>
    <property type="project" value="TreeGrafter"/>
</dbReference>
<feature type="transmembrane region" description="Helical" evidence="6">
    <location>
        <begin position="47"/>
        <end position="65"/>
    </location>
</feature>
<gene>
    <name evidence="7" type="ORF">bsdtw1_04306</name>
</gene>
<feature type="transmembrane region" description="Helical" evidence="6">
    <location>
        <begin position="342"/>
        <end position="362"/>
    </location>
</feature>
<keyword evidence="3" id="KW-0133">Cell shape</keyword>
<sequence length="369" mass="40588">MIKSLFLDRKTLKELDFGIIITVILIVLFGAYNIATCSGKGSQQVKWLILSLAISYIVLLIDYVDLKIYVKIFYWLCMILLLYTLYFGKTINGATGWIHVGFYIQPAEIAKIALIMMLGVKLEDMEFKVNNIKNLIILGIYCAIPMVLIIKQPDMGMTMVLFFIVLGIAFAANLNLKILGAGILIVIISVVGIWNSGHFIKDYQKGRIIAFLDPESYALGDGYQLLQAMTGVGSGGFFGKKFTVENQANANYVANNVPEPQTDFIFAVTTENFGTLGAIVLLSLYGFLIYRIIAIAKKAKDGFGMIFSVGMATYFTFAILQNAGMSIGIMPITGITLPLTSYGGSSLLTTVVSIALVLNIGMRRKKIVF</sequence>
<evidence type="ECO:0000256" key="5">
    <source>
        <dbReference type="ARBA" id="ARBA00023136"/>
    </source>
</evidence>
<evidence type="ECO:0000313" key="7">
    <source>
        <dbReference type="EMBL" id="GFP78112.1"/>
    </source>
</evidence>
<evidence type="ECO:0000256" key="6">
    <source>
        <dbReference type="SAM" id="Phobius"/>
    </source>
</evidence>
<evidence type="ECO:0000313" key="8">
    <source>
        <dbReference type="Proteomes" id="UP000580568"/>
    </source>
</evidence>
<organism evidence="7 8">
    <name type="scientific">Clostridium fungisolvens</name>
    <dbReference type="NCBI Taxonomy" id="1604897"/>
    <lineage>
        <taxon>Bacteria</taxon>
        <taxon>Bacillati</taxon>
        <taxon>Bacillota</taxon>
        <taxon>Clostridia</taxon>
        <taxon>Eubacteriales</taxon>
        <taxon>Clostridiaceae</taxon>
        <taxon>Clostridium</taxon>
    </lineage>
</organism>
<dbReference type="EMBL" id="BLZR01000001">
    <property type="protein sequence ID" value="GFP78112.1"/>
    <property type="molecule type" value="Genomic_DNA"/>
</dbReference>
<dbReference type="GO" id="GO:0016740">
    <property type="term" value="F:transferase activity"/>
    <property type="evidence" value="ECO:0007669"/>
    <property type="project" value="UniProtKB-KW"/>
</dbReference>
<evidence type="ECO:0000256" key="3">
    <source>
        <dbReference type="ARBA" id="ARBA00022960"/>
    </source>
</evidence>
<proteinExistence type="predicted"/>
<dbReference type="Pfam" id="PF01098">
    <property type="entry name" value="FTSW_RODA_SPOVE"/>
    <property type="match status" value="1"/>
</dbReference>
<keyword evidence="7" id="KW-0808">Transferase</keyword>
<feature type="transmembrane region" description="Helical" evidence="6">
    <location>
        <begin position="273"/>
        <end position="293"/>
    </location>
</feature>
<keyword evidence="2 6" id="KW-0812">Transmembrane</keyword>
<feature type="transmembrane region" description="Helical" evidence="6">
    <location>
        <begin position="156"/>
        <end position="172"/>
    </location>
</feature>
<dbReference type="RefSeq" id="WP_183279431.1">
    <property type="nucleotide sequence ID" value="NZ_BLZR01000001.1"/>
</dbReference>
<feature type="transmembrane region" description="Helical" evidence="6">
    <location>
        <begin position="179"/>
        <end position="197"/>
    </location>
</feature>
<keyword evidence="4 6" id="KW-1133">Transmembrane helix</keyword>
<dbReference type="PANTHER" id="PTHR30474">
    <property type="entry name" value="CELL CYCLE PROTEIN"/>
    <property type="match status" value="1"/>
</dbReference>
<dbReference type="AlphaFoldDB" id="A0A6V8SNH4"/>
<dbReference type="GO" id="GO:0005886">
    <property type="term" value="C:plasma membrane"/>
    <property type="evidence" value="ECO:0007669"/>
    <property type="project" value="TreeGrafter"/>
</dbReference>
<comment type="caution">
    <text evidence="7">The sequence shown here is derived from an EMBL/GenBank/DDBJ whole genome shotgun (WGS) entry which is preliminary data.</text>
</comment>
<protein>
    <submittedName>
        <fullName evidence="7">Peptidoglycan glycosyltransferase MrdB</fullName>
    </submittedName>
</protein>
<keyword evidence="8" id="KW-1185">Reference proteome</keyword>
<dbReference type="GO" id="GO:0051301">
    <property type="term" value="P:cell division"/>
    <property type="evidence" value="ECO:0007669"/>
    <property type="project" value="InterPro"/>
</dbReference>
<keyword evidence="5 6" id="KW-0472">Membrane</keyword>
<reference evidence="7 8" key="1">
    <citation type="submission" date="2020-07" db="EMBL/GenBank/DDBJ databases">
        <title>A new beta-1,3-glucan-decomposing anaerobic bacterium isolated from anoxic soil subjected to biological soil disinfestation.</title>
        <authorList>
            <person name="Ueki A."/>
            <person name="Tonouchi A."/>
        </authorList>
    </citation>
    <scope>NUCLEOTIDE SEQUENCE [LARGE SCALE GENOMIC DNA]</scope>
    <source>
        <strain evidence="7 8">TW1</strain>
    </source>
</reference>
<comment type="subcellular location">
    <subcellularLocation>
        <location evidence="1">Membrane</location>
        <topology evidence="1">Multi-pass membrane protein</topology>
    </subcellularLocation>
</comment>
<evidence type="ECO:0000256" key="4">
    <source>
        <dbReference type="ARBA" id="ARBA00022989"/>
    </source>
</evidence>
<evidence type="ECO:0000256" key="2">
    <source>
        <dbReference type="ARBA" id="ARBA00022692"/>
    </source>
</evidence>
<feature type="transmembrane region" description="Helical" evidence="6">
    <location>
        <begin position="132"/>
        <end position="150"/>
    </location>
</feature>
<accession>A0A6V8SNH4</accession>
<dbReference type="InterPro" id="IPR001182">
    <property type="entry name" value="FtsW/RodA"/>
</dbReference>
<dbReference type="Proteomes" id="UP000580568">
    <property type="component" value="Unassembled WGS sequence"/>
</dbReference>
<dbReference type="PANTHER" id="PTHR30474:SF1">
    <property type="entry name" value="PEPTIDOGLYCAN GLYCOSYLTRANSFERASE MRDB"/>
    <property type="match status" value="1"/>
</dbReference>